<name>A0A4V2RY05_9ACTN</name>
<evidence type="ECO:0000313" key="2">
    <source>
        <dbReference type="EMBL" id="TCO16619.1"/>
    </source>
</evidence>
<evidence type="ECO:0000259" key="1">
    <source>
        <dbReference type="Pfam" id="PF12802"/>
    </source>
</evidence>
<reference evidence="2 3" key="1">
    <citation type="journal article" date="2015" name="Stand. Genomic Sci.">
        <title>Genomic Encyclopedia of Bacterial and Archaeal Type Strains, Phase III: the genomes of soil and plant-associated and newly described type strains.</title>
        <authorList>
            <person name="Whitman W.B."/>
            <person name="Woyke T."/>
            <person name="Klenk H.P."/>
            <person name="Zhou Y."/>
            <person name="Lilburn T.G."/>
            <person name="Beck B.J."/>
            <person name="De Vos P."/>
            <person name="Vandamme P."/>
            <person name="Eisen J.A."/>
            <person name="Garrity G."/>
            <person name="Hugenholtz P."/>
            <person name="Kyrpides N.C."/>
        </authorList>
    </citation>
    <scope>NUCLEOTIDE SEQUENCE [LARGE SCALE GENOMIC DNA]</scope>
    <source>
        <strain evidence="2 3">VKM Ac-2572</strain>
    </source>
</reference>
<proteinExistence type="predicted"/>
<dbReference type="Pfam" id="PF12802">
    <property type="entry name" value="MarR_2"/>
    <property type="match status" value="1"/>
</dbReference>
<dbReference type="InterPro" id="IPR036388">
    <property type="entry name" value="WH-like_DNA-bd_sf"/>
</dbReference>
<protein>
    <submittedName>
        <fullName evidence="2">MarR family protein</fullName>
    </submittedName>
</protein>
<gene>
    <name evidence="2" type="ORF">EV652_120113</name>
</gene>
<keyword evidence="3" id="KW-1185">Reference proteome</keyword>
<feature type="domain" description="HTH marR-type" evidence="1">
    <location>
        <begin position="4"/>
        <end position="59"/>
    </location>
</feature>
<dbReference type="OrthoDB" id="371140at2"/>
<dbReference type="EMBL" id="SLWN01000020">
    <property type="protein sequence ID" value="TCO16619.1"/>
    <property type="molecule type" value="Genomic_DNA"/>
</dbReference>
<evidence type="ECO:0000313" key="3">
    <source>
        <dbReference type="Proteomes" id="UP000294508"/>
    </source>
</evidence>
<dbReference type="SUPFAM" id="SSF46785">
    <property type="entry name" value="Winged helix' DNA-binding domain"/>
    <property type="match status" value="1"/>
</dbReference>
<sequence length="106" mass="11625">MAWGFLTNHAQALLCIAHDPGVRLREIATTLGITERAAFGIVTDLVDAGYVVKDKNGRRNRYGVQVDKPLPEVLLRQRTVGQLVELLAHTELEPHDDASAPASRLS</sequence>
<dbReference type="RefSeq" id="WP_132215440.1">
    <property type="nucleotide sequence ID" value="NZ_SLWN01000020.1"/>
</dbReference>
<dbReference type="InterPro" id="IPR036390">
    <property type="entry name" value="WH_DNA-bd_sf"/>
</dbReference>
<dbReference type="Proteomes" id="UP000294508">
    <property type="component" value="Unassembled WGS sequence"/>
</dbReference>
<accession>A0A4V2RY05</accession>
<dbReference type="Gene3D" id="1.10.10.10">
    <property type="entry name" value="Winged helix-like DNA-binding domain superfamily/Winged helix DNA-binding domain"/>
    <property type="match status" value="1"/>
</dbReference>
<dbReference type="InterPro" id="IPR000835">
    <property type="entry name" value="HTH_MarR-typ"/>
</dbReference>
<comment type="caution">
    <text evidence="2">The sequence shown here is derived from an EMBL/GenBank/DDBJ whole genome shotgun (WGS) entry which is preliminary data.</text>
</comment>
<organism evidence="2 3">
    <name type="scientific">Kribbella steppae</name>
    <dbReference type="NCBI Taxonomy" id="2512223"/>
    <lineage>
        <taxon>Bacteria</taxon>
        <taxon>Bacillati</taxon>
        <taxon>Actinomycetota</taxon>
        <taxon>Actinomycetes</taxon>
        <taxon>Propionibacteriales</taxon>
        <taxon>Kribbellaceae</taxon>
        <taxon>Kribbella</taxon>
    </lineage>
</organism>
<dbReference type="GO" id="GO:0003700">
    <property type="term" value="F:DNA-binding transcription factor activity"/>
    <property type="evidence" value="ECO:0007669"/>
    <property type="project" value="InterPro"/>
</dbReference>
<dbReference type="AlphaFoldDB" id="A0A4V2RY05"/>